<evidence type="ECO:0000313" key="1">
    <source>
        <dbReference type="EMBL" id="MEX3934817.1"/>
    </source>
</evidence>
<keyword evidence="2" id="KW-1185">Reference proteome</keyword>
<sequence>MKPFSRSVIELFDGKKRYVIPMFQRQYVWSEQKQLPRLWEDIKGKAEQRLANRSTMPHFLGAAVIAQIKTFGNEVQAYDVIDGQQRLTTFQILLTAFRDVAASKESEYADELAKYIINDGIMKDKAVERFKLWPTQVDRAQIRALADSGSLAAVRVKEANELGERKTGVKPNMIAAYRYFYDRISGFVNEPYDQSASEERIQALFQSLKNDLALVSIELEGDDDPQVIFETLNGFNEPLLPTDLMRNFVFQRAYREERGDDDKTPEQLYDQYWLPFDRHFWKREEKQGRLKRPRIDIFFQHFLAMKRASEINVGRLYYEYRDWILNEKPYRRIEEELQDAEAFAGVYRKLLTPEIESDLSEFAAMLNVFDVKTISPLMLFLCGEAKLPSLQLQQALSMLESYLVRRAICGLTTKNYNHFFLQLVQALRGTDGVVEKLTLQLREAGADATLWPDDATFSSAWMSRPLYSELSSIRLQYIMKRIEQAKRKAKNEDITIHSALTVEHVMPVAWWTHWPLSDGRMSKSPTDRMLDGLNGIVDDDAAARDKVIHTMGNLTMLTASMNSSLQNAPYVEKRPEILRHSALSLNREFHDFDIWDEGLIDRRGRALFALALKIWPRNEGPVA</sequence>
<dbReference type="Proteomes" id="UP001558850">
    <property type="component" value="Unassembled WGS sequence"/>
</dbReference>
<reference evidence="1" key="1">
    <citation type="submission" date="2024-07" db="EMBL/GenBank/DDBJ databases">
        <title>A survey of Mimosa microsymbionts across Brazilian biomes reveals a high diversity of Paraburkholderia nodulating endemic species, but also that Cupriavidus is common as a symbiont of widespread species.</title>
        <authorList>
            <person name="Rouws L."/>
            <person name="Barauna A."/>
            <person name="Beukes C."/>
            <person name="Rouws J.R.C."/>
            <person name="De Faria S.M."/>
            <person name="Gross E."/>
            <person name="Bueno Dos Reis Junior F."/>
            <person name="Simon M.F."/>
            <person name="Maluk M."/>
            <person name="Odee D.W."/>
            <person name="Kenicer G."/>
            <person name="Young J.P.W."/>
            <person name="Reis V.M."/>
            <person name="Zilli J."/>
            <person name="James E.K."/>
        </authorList>
    </citation>
    <scope>NUCLEOTIDE SEQUENCE</scope>
    <source>
        <strain evidence="1">EG181B</strain>
    </source>
</reference>
<organism evidence="1 2">
    <name type="scientific">Paraburkholderia phymatum</name>
    <dbReference type="NCBI Taxonomy" id="148447"/>
    <lineage>
        <taxon>Bacteria</taxon>
        <taxon>Pseudomonadati</taxon>
        <taxon>Pseudomonadota</taxon>
        <taxon>Betaproteobacteria</taxon>
        <taxon>Burkholderiales</taxon>
        <taxon>Burkholderiaceae</taxon>
        <taxon>Paraburkholderia</taxon>
    </lineage>
</organism>
<name>A0ACC6U5J7_9BURK</name>
<proteinExistence type="predicted"/>
<comment type="caution">
    <text evidence="1">The sequence shown here is derived from an EMBL/GenBank/DDBJ whole genome shotgun (WGS) entry which is preliminary data.</text>
</comment>
<gene>
    <name evidence="1" type="ORF">AB4Y32_24020</name>
</gene>
<protein>
    <submittedName>
        <fullName evidence="1">DUF262 domain-containing protein</fullName>
    </submittedName>
</protein>
<evidence type="ECO:0000313" key="2">
    <source>
        <dbReference type="Proteomes" id="UP001558850"/>
    </source>
</evidence>
<accession>A0ACC6U5J7</accession>
<dbReference type="EMBL" id="JBFRCH010000015">
    <property type="protein sequence ID" value="MEX3934817.1"/>
    <property type="molecule type" value="Genomic_DNA"/>
</dbReference>